<dbReference type="InterPro" id="IPR029044">
    <property type="entry name" value="Nucleotide-diphossugar_trans"/>
</dbReference>
<dbReference type="InterPro" id="IPR011990">
    <property type="entry name" value="TPR-like_helical_dom_sf"/>
</dbReference>
<accession>A0A6C0F1G5</accession>
<dbReference type="InterPro" id="IPR019734">
    <property type="entry name" value="TPR_rpt"/>
</dbReference>
<evidence type="ECO:0000313" key="2">
    <source>
        <dbReference type="EMBL" id="QHT35238.1"/>
    </source>
</evidence>
<organism evidence="2">
    <name type="scientific">viral metagenome</name>
    <dbReference type="NCBI Taxonomy" id="1070528"/>
    <lineage>
        <taxon>unclassified sequences</taxon>
        <taxon>metagenomes</taxon>
        <taxon>organismal metagenomes</taxon>
    </lineage>
</organism>
<dbReference type="PANTHER" id="PTHR43630:SF2">
    <property type="entry name" value="GLYCOSYLTRANSFERASE"/>
    <property type="match status" value="1"/>
</dbReference>
<reference evidence="2" key="1">
    <citation type="journal article" date="2020" name="Nature">
        <title>Giant virus diversity and host interactions through global metagenomics.</title>
        <authorList>
            <person name="Schulz F."/>
            <person name="Roux S."/>
            <person name="Paez-Espino D."/>
            <person name="Jungbluth S."/>
            <person name="Walsh D.A."/>
            <person name="Denef V.J."/>
            <person name="McMahon K.D."/>
            <person name="Konstantinidis K.T."/>
            <person name="Eloe-Fadrosh E.A."/>
            <person name="Kyrpides N.C."/>
            <person name="Woyke T."/>
        </authorList>
    </citation>
    <scope>NUCLEOTIDE SEQUENCE</scope>
    <source>
        <strain evidence="2">GVMAG-M-3300009180-1</strain>
    </source>
</reference>
<dbReference type="PANTHER" id="PTHR43630">
    <property type="entry name" value="POLY-BETA-1,6-N-ACETYL-D-GLUCOSAMINE SYNTHASE"/>
    <property type="match status" value="1"/>
</dbReference>
<dbReference type="SUPFAM" id="SSF53448">
    <property type="entry name" value="Nucleotide-diphospho-sugar transferases"/>
    <property type="match status" value="1"/>
</dbReference>
<feature type="domain" description="Glycosyltransferase 2-like" evidence="1">
    <location>
        <begin position="5"/>
        <end position="135"/>
    </location>
</feature>
<dbReference type="AlphaFoldDB" id="A0A6C0F1G5"/>
<dbReference type="InterPro" id="IPR001173">
    <property type="entry name" value="Glyco_trans_2-like"/>
</dbReference>
<dbReference type="Pfam" id="PF00535">
    <property type="entry name" value="Glycos_transf_2"/>
    <property type="match status" value="1"/>
</dbReference>
<dbReference type="PROSITE" id="PS50005">
    <property type="entry name" value="TPR"/>
    <property type="match status" value="1"/>
</dbReference>
<sequence length="664" mass="77920">MLLNMIVKNESRIITRLFDSVLPVITSYCICDTGSTDDTIKIIKSYFESKGIPGKIVEEPFVDFGYNRTFALEQCAYMKSDYILLMDADMVLQYGKEFSLAALKATLQLHDAHYVMQGSDKFQYRNVRIVRNRRGIKYWGVTHEYVDVPKGTTYGLFHPSTLFINDVGDGGCKADKYLRDVRLLTSALEKTPNNDRYTFYLANSYRDSGQKEKAIEFYKKRAKLGGWIEEVWYSYFAIGRLYKELGDMERAIYYWMEAFNAFPNRIENLYEIIHYYRNRGNNELAYNFYRIADKKRGEHRNVDFLFMENDIYHFKLDYELSIVAYYHNPDNYDLMKCSINLLAYPHGEKHIVENILSNYKFYSEIIPGTKPYLHANVRCDSLQCSTPSICTFRGKLITNTRYVNYRINDAGGYENGEFIETANVISRTWNDATDEFFVKHDKSRDGRYVGIEDIRLFEHKGKLLYNGNRGMNDRFYVEHGEIDFDTGETKSVILSAPFQTNIEKNWVLFEDAKGNLKCIYSWHPLIIGDLKDDGAFDKTHELSTSFIFSRFRGSTNGVRVGDEIWFICHLVSYENRRFYYHSMVAIDANTLQIKRYTPLFTFEKECVEYTLGFAPFNENKNKDSEQFIIGYSRMDRSTEYKVVDKKWFEGMFNRLRGRGTKVPL</sequence>
<proteinExistence type="predicted"/>
<name>A0A6C0F1G5_9ZZZZ</name>
<dbReference type="SUPFAM" id="SSF48452">
    <property type="entry name" value="TPR-like"/>
    <property type="match status" value="1"/>
</dbReference>
<dbReference type="EMBL" id="MN739015">
    <property type="protein sequence ID" value="QHT35238.1"/>
    <property type="molecule type" value="Genomic_DNA"/>
</dbReference>
<protein>
    <recommendedName>
        <fullName evidence="1">Glycosyltransferase 2-like domain-containing protein</fullName>
    </recommendedName>
</protein>
<evidence type="ECO:0000259" key="1">
    <source>
        <dbReference type="Pfam" id="PF00535"/>
    </source>
</evidence>
<dbReference type="Gene3D" id="3.90.550.10">
    <property type="entry name" value="Spore Coat Polysaccharide Biosynthesis Protein SpsA, Chain A"/>
    <property type="match status" value="1"/>
</dbReference>
<dbReference type="Gene3D" id="1.25.40.10">
    <property type="entry name" value="Tetratricopeptide repeat domain"/>
    <property type="match status" value="1"/>
</dbReference>